<proteinExistence type="predicted"/>
<keyword evidence="2" id="KW-1185">Reference proteome</keyword>
<dbReference type="Pfam" id="PF10321">
    <property type="entry name" value="7TM_GPCR_Srt"/>
    <property type="match status" value="1"/>
</dbReference>
<gene>
    <name evidence="1" type="primary">WBGene00204658</name>
</gene>
<reference evidence="2" key="1">
    <citation type="journal article" date="2008" name="Nat. Genet.">
        <title>The Pristionchus pacificus genome provides a unique perspective on nematode lifestyle and parasitism.</title>
        <authorList>
            <person name="Dieterich C."/>
            <person name="Clifton S.W."/>
            <person name="Schuster L.N."/>
            <person name="Chinwalla A."/>
            <person name="Delehaunty K."/>
            <person name="Dinkelacker I."/>
            <person name="Fulton L."/>
            <person name="Fulton R."/>
            <person name="Godfrey J."/>
            <person name="Minx P."/>
            <person name="Mitreva M."/>
            <person name="Roeseler W."/>
            <person name="Tian H."/>
            <person name="Witte H."/>
            <person name="Yang S.P."/>
            <person name="Wilson R.K."/>
            <person name="Sommer R.J."/>
        </authorList>
    </citation>
    <scope>NUCLEOTIDE SEQUENCE [LARGE SCALE GENOMIC DNA]</scope>
    <source>
        <strain evidence="2">PS312</strain>
    </source>
</reference>
<dbReference type="PANTHER" id="PTHR23021:SF11">
    <property type="entry name" value="SERPENTINE RECEPTOR, CLASS T"/>
    <property type="match status" value="1"/>
</dbReference>
<organism evidence="1 2">
    <name type="scientific">Pristionchus pacificus</name>
    <name type="common">Parasitic nematode worm</name>
    <dbReference type="NCBI Taxonomy" id="54126"/>
    <lineage>
        <taxon>Eukaryota</taxon>
        <taxon>Metazoa</taxon>
        <taxon>Ecdysozoa</taxon>
        <taxon>Nematoda</taxon>
        <taxon>Chromadorea</taxon>
        <taxon>Rhabditida</taxon>
        <taxon>Rhabditina</taxon>
        <taxon>Diplogasteromorpha</taxon>
        <taxon>Diplogasteroidea</taxon>
        <taxon>Neodiplogasteridae</taxon>
        <taxon>Pristionchus</taxon>
    </lineage>
</organism>
<dbReference type="Proteomes" id="UP000005239">
    <property type="component" value="Unassembled WGS sequence"/>
</dbReference>
<dbReference type="EnsemblMetazoa" id="PPA31794.1">
    <property type="protein sequence ID" value="PPA31794.1"/>
    <property type="gene ID" value="WBGene00204658"/>
</dbReference>
<dbReference type="AlphaFoldDB" id="A0A2A6CN89"/>
<accession>A0A8R1UKI4</accession>
<name>A0A2A6CN89_PRIPA</name>
<reference evidence="1" key="2">
    <citation type="submission" date="2022-06" db="UniProtKB">
        <authorList>
            <consortium name="EnsemblMetazoa"/>
        </authorList>
    </citation>
    <scope>IDENTIFICATION</scope>
    <source>
        <strain evidence="1">PS312</strain>
    </source>
</reference>
<evidence type="ECO:0000313" key="1">
    <source>
        <dbReference type="EnsemblMetazoa" id="PPA31794.1"/>
    </source>
</evidence>
<dbReference type="PANTHER" id="PTHR23021">
    <property type="entry name" value="SERPENTINE RECEPTOR, CLASS T"/>
    <property type="match status" value="1"/>
</dbReference>
<sequence>MISQIRNNLLLDAQEEYNCSLADIDGVPVDWDSRGDVHFAFGLFCIAYAFVAIPFYFTCARIIWSMRKAHTYKIMVFLAVSDIGELFCNSLAFGILLMNGEVYCKHPKLNFVYAIGSKTWYLLTLPFGYALFSALFTPLFFFDSITHTVQVNPRITDKYEYNSYFHIFNNVMNPIVTFILYFIMLLSVMTKFGKLTIQSTIVITIHMSTCIVYEIIQFIDSTHAILYAAHVGWMLIHGIPPVIYMLFNSSIRKAMLRLGGTQSRVTVLSLSHPTTQRPAPPRSPIVSIKITQC</sequence>
<protein>
    <submittedName>
        <fullName evidence="1">G protein-coupled receptor</fullName>
    </submittedName>
</protein>
<dbReference type="OrthoDB" id="5853802at2759"/>
<accession>A0A2A6CN89</accession>
<dbReference type="SUPFAM" id="SSF81321">
    <property type="entry name" value="Family A G protein-coupled receptor-like"/>
    <property type="match status" value="1"/>
</dbReference>
<dbReference type="InterPro" id="IPR019425">
    <property type="entry name" value="7TM_GPCR_serpentine_rcpt_Srt"/>
</dbReference>
<evidence type="ECO:0000313" key="2">
    <source>
        <dbReference type="Proteomes" id="UP000005239"/>
    </source>
</evidence>